<sequence>MSSDGLNRRERVVNRNGDTNEENMCRMVSREVSLERPQNQSIMKRVMSVMALSIAILLMIYYTTTQCNDTKELVMASATQSIKDSPIRRQVMCSQDYNEDRVRFPSCAPQRCGRFVSDSVITESETKHLLLVAKRGLSLGGSSGGSTILCLHTGVLSMANNFVNIYKLIERTQRKEKDLKELFTEKDLQVYRTVTNKIRKRIAIHFGIPSAQLYLTAHTFFRRAKNPQNKYNEYWRRHVDKQNVKFVDFTSLLYLSTYGADFSGGRFIFTDEMSNQTIEPKFGRVAAFTSGSENEHFFERVTSGTRYALLMTFTCDPKFAVNGLQVDMPKVWHGFAAMVWRIWTSNPFDGNSV</sequence>
<evidence type="ECO:0000259" key="8">
    <source>
        <dbReference type="PROSITE" id="PS51471"/>
    </source>
</evidence>
<name>A0A7R9MDV9_9ACAR</name>
<dbReference type="EMBL" id="OC929685">
    <property type="protein sequence ID" value="CAD7658374.1"/>
    <property type="molecule type" value="Genomic_DNA"/>
</dbReference>
<keyword evidence="4" id="KW-0560">Oxidoreductase</keyword>
<accession>A0A7R9MDV9</accession>
<reference evidence="9" key="1">
    <citation type="submission" date="2020-11" db="EMBL/GenBank/DDBJ databases">
        <authorList>
            <person name="Tran Van P."/>
        </authorList>
    </citation>
    <scope>NUCLEOTIDE SEQUENCE</scope>
</reference>
<dbReference type="AlphaFoldDB" id="A0A7R9MDV9"/>
<protein>
    <recommendedName>
        <fullName evidence="8">Fe2OG dioxygenase domain-containing protein</fullName>
    </recommendedName>
</protein>
<dbReference type="InterPro" id="IPR006620">
    <property type="entry name" value="Pro_4_hyd_alph"/>
</dbReference>
<evidence type="ECO:0000256" key="5">
    <source>
        <dbReference type="ARBA" id="ARBA00023004"/>
    </source>
</evidence>
<feature type="compositionally biased region" description="Basic and acidic residues" evidence="6">
    <location>
        <begin position="1"/>
        <end position="13"/>
    </location>
</feature>
<keyword evidence="7" id="KW-0472">Membrane</keyword>
<dbReference type="Proteomes" id="UP000728032">
    <property type="component" value="Unassembled WGS sequence"/>
</dbReference>
<dbReference type="Pfam" id="PF13640">
    <property type="entry name" value="2OG-FeII_Oxy_3"/>
    <property type="match status" value="1"/>
</dbReference>
<dbReference type="GO" id="GO:0016020">
    <property type="term" value="C:membrane"/>
    <property type="evidence" value="ECO:0007669"/>
    <property type="project" value="TreeGrafter"/>
</dbReference>
<comment type="cofactor">
    <cofactor evidence="1">
        <name>L-ascorbate</name>
        <dbReference type="ChEBI" id="CHEBI:38290"/>
    </cofactor>
</comment>
<evidence type="ECO:0000313" key="9">
    <source>
        <dbReference type="EMBL" id="CAD7658374.1"/>
    </source>
</evidence>
<keyword evidence="2" id="KW-0479">Metal-binding</keyword>
<dbReference type="EMBL" id="CAJPVJ010014860">
    <property type="protein sequence ID" value="CAG2175560.1"/>
    <property type="molecule type" value="Genomic_DNA"/>
</dbReference>
<evidence type="ECO:0000256" key="7">
    <source>
        <dbReference type="SAM" id="Phobius"/>
    </source>
</evidence>
<dbReference type="GO" id="GO:0051213">
    <property type="term" value="F:dioxygenase activity"/>
    <property type="evidence" value="ECO:0007669"/>
    <property type="project" value="UniProtKB-KW"/>
</dbReference>
<feature type="transmembrane region" description="Helical" evidence="7">
    <location>
        <begin position="46"/>
        <end position="64"/>
    </location>
</feature>
<dbReference type="InterPro" id="IPR044862">
    <property type="entry name" value="Pro_4_hyd_alph_FE2OG_OXY"/>
</dbReference>
<evidence type="ECO:0000256" key="4">
    <source>
        <dbReference type="ARBA" id="ARBA00023002"/>
    </source>
</evidence>
<organism evidence="9">
    <name type="scientific">Oppiella nova</name>
    <dbReference type="NCBI Taxonomy" id="334625"/>
    <lineage>
        <taxon>Eukaryota</taxon>
        <taxon>Metazoa</taxon>
        <taxon>Ecdysozoa</taxon>
        <taxon>Arthropoda</taxon>
        <taxon>Chelicerata</taxon>
        <taxon>Arachnida</taxon>
        <taxon>Acari</taxon>
        <taxon>Acariformes</taxon>
        <taxon>Sarcoptiformes</taxon>
        <taxon>Oribatida</taxon>
        <taxon>Brachypylina</taxon>
        <taxon>Oppioidea</taxon>
        <taxon>Oppiidae</taxon>
        <taxon>Oppiella</taxon>
    </lineage>
</organism>
<feature type="region of interest" description="Disordered" evidence="6">
    <location>
        <begin position="1"/>
        <end position="21"/>
    </location>
</feature>
<keyword evidence="7" id="KW-1133">Transmembrane helix</keyword>
<dbReference type="PANTHER" id="PTHR14650">
    <property type="entry name" value="PROLYL HYDROXYLASE-RELATED"/>
    <property type="match status" value="1"/>
</dbReference>
<dbReference type="OrthoDB" id="6493262at2759"/>
<dbReference type="GO" id="GO:0031418">
    <property type="term" value="F:L-ascorbic acid binding"/>
    <property type="evidence" value="ECO:0007669"/>
    <property type="project" value="InterPro"/>
</dbReference>
<dbReference type="GO" id="GO:0005506">
    <property type="term" value="F:iron ion binding"/>
    <property type="evidence" value="ECO:0007669"/>
    <property type="project" value="InterPro"/>
</dbReference>
<evidence type="ECO:0000256" key="1">
    <source>
        <dbReference type="ARBA" id="ARBA00001961"/>
    </source>
</evidence>
<dbReference type="GO" id="GO:0016705">
    <property type="term" value="F:oxidoreductase activity, acting on paired donors, with incorporation or reduction of molecular oxygen"/>
    <property type="evidence" value="ECO:0007669"/>
    <property type="project" value="InterPro"/>
</dbReference>
<dbReference type="PROSITE" id="PS51471">
    <property type="entry name" value="FE2OG_OXY"/>
    <property type="match status" value="1"/>
</dbReference>
<evidence type="ECO:0000256" key="3">
    <source>
        <dbReference type="ARBA" id="ARBA00022964"/>
    </source>
</evidence>
<feature type="domain" description="Fe2OG dioxygenase" evidence="8">
    <location>
        <begin position="216"/>
        <end position="317"/>
    </location>
</feature>
<evidence type="ECO:0000256" key="6">
    <source>
        <dbReference type="SAM" id="MobiDB-lite"/>
    </source>
</evidence>
<evidence type="ECO:0000313" key="10">
    <source>
        <dbReference type="Proteomes" id="UP000728032"/>
    </source>
</evidence>
<dbReference type="InterPro" id="IPR005123">
    <property type="entry name" value="Oxoglu/Fe-dep_dioxygenase_dom"/>
</dbReference>
<keyword evidence="10" id="KW-1185">Reference proteome</keyword>
<proteinExistence type="predicted"/>
<dbReference type="PANTHER" id="PTHR14650:SF1">
    <property type="entry name" value="2-OXOGLUTARATE AND IRON-DEPENDENT OXYGENASE DOMAIN-CONTAINING PROTEIN 3"/>
    <property type="match status" value="1"/>
</dbReference>
<gene>
    <name evidence="9" type="ORF">ONB1V03_LOCUS14995</name>
</gene>
<keyword evidence="3" id="KW-0223">Dioxygenase</keyword>
<dbReference type="SMART" id="SM00702">
    <property type="entry name" value="P4Hc"/>
    <property type="match status" value="1"/>
</dbReference>
<keyword evidence="5" id="KW-0408">Iron</keyword>
<evidence type="ECO:0000256" key="2">
    <source>
        <dbReference type="ARBA" id="ARBA00022723"/>
    </source>
</evidence>
<keyword evidence="7" id="KW-0812">Transmembrane</keyword>
<dbReference type="InterPro" id="IPR039210">
    <property type="entry name" value="OGFOD3"/>
</dbReference>
<dbReference type="Gene3D" id="2.60.120.620">
    <property type="entry name" value="q2cbj1_9rhob like domain"/>
    <property type="match status" value="1"/>
</dbReference>